<protein>
    <submittedName>
        <fullName evidence="1">Uncharacterized protein</fullName>
    </submittedName>
</protein>
<proteinExistence type="predicted"/>
<organism evidence="1">
    <name type="scientific">uncultured Caudovirales phage</name>
    <dbReference type="NCBI Taxonomy" id="2100421"/>
    <lineage>
        <taxon>Viruses</taxon>
        <taxon>Duplodnaviria</taxon>
        <taxon>Heunggongvirae</taxon>
        <taxon>Uroviricota</taxon>
        <taxon>Caudoviricetes</taxon>
        <taxon>Peduoviridae</taxon>
        <taxon>Maltschvirus</taxon>
        <taxon>Maltschvirus maltsch</taxon>
    </lineage>
</organism>
<gene>
    <name evidence="1" type="ORF">UFOVP190_329</name>
</gene>
<dbReference type="EMBL" id="LR798243">
    <property type="protein sequence ID" value="CAB5214940.1"/>
    <property type="molecule type" value="Genomic_DNA"/>
</dbReference>
<name>A0A6J7WGX5_9CAUD</name>
<accession>A0A6J7WGX5</accession>
<reference evidence="1" key="1">
    <citation type="submission" date="2020-05" db="EMBL/GenBank/DDBJ databases">
        <authorList>
            <person name="Chiriac C."/>
            <person name="Salcher M."/>
            <person name="Ghai R."/>
            <person name="Kavagutti S V."/>
        </authorList>
    </citation>
    <scope>NUCLEOTIDE SEQUENCE</scope>
</reference>
<evidence type="ECO:0000313" key="1">
    <source>
        <dbReference type="EMBL" id="CAB5214940.1"/>
    </source>
</evidence>
<sequence>MNRRIRELAEQAGFEITLWSNESVPCVHQEGPIDVELEKFAELIVKKCIFAVEDAGGIDKYHYTKAIREHFGVEE</sequence>